<evidence type="ECO:0008006" key="3">
    <source>
        <dbReference type="Google" id="ProtNLM"/>
    </source>
</evidence>
<sequence length="188" mass="21641">MSNDKADLYRNKLDRLYAIIQQLRPDSSPQDFEAFASYFTTDCLVYLKSMNLHSLPGISRQEAIEDMKDILGKIHIEKREVLLFALTSDEYTVLCEMKQRINVMGEIIDPFFETAVVTFDEEGLIKVFKIYNCWSPIVRIVQDKTGLGPYGEGEKWKNFEAHLEKTANARIRKRKETTGEGLNKGCCT</sequence>
<dbReference type="Proteomes" id="UP000799753">
    <property type="component" value="Unassembled WGS sequence"/>
</dbReference>
<dbReference type="OrthoDB" id="3775006at2759"/>
<dbReference type="EMBL" id="MU006783">
    <property type="protein sequence ID" value="KAF2641456.1"/>
    <property type="molecule type" value="Genomic_DNA"/>
</dbReference>
<proteinExistence type="predicted"/>
<organism evidence="1 2">
    <name type="scientific">Massarina eburnea CBS 473.64</name>
    <dbReference type="NCBI Taxonomy" id="1395130"/>
    <lineage>
        <taxon>Eukaryota</taxon>
        <taxon>Fungi</taxon>
        <taxon>Dikarya</taxon>
        <taxon>Ascomycota</taxon>
        <taxon>Pezizomycotina</taxon>
        <taxon>Dothideomycetes</taxon>
        <taxon>Pleosporomycetidae</taxon>
        <taxon>Pleosporales</taxon>
        <taxon>Massarineae</taxon>
        <taxon>Massarinaceae</taxon>
        <taxon>Massarina</taxon>
    </lineage>
</organism>
<dbReference type="AlphaFoldDB" id="A0A6A6S0U8"/>
<protein>
    <recommendedName>
        <fullName evidence="3">SnoaL-like domain-containing protein</fullName>
    </recommendedName>
</protein>
<reference evidence="1" key="1">
    <citation type="journal article" date="2020" name="Stud. Mycol.">
        <title>101 Dothideomycetes genomes: a test case for predicting lifestyles and emergence of pathogens.</title>
        <authorList>
            <person name="Haridas S."/>
            <person name="Albert R."/>
            <person name="Binder M."/>
            <person name="Bloem J."/>
            <person name="Labutti K."/>
            <person name="Salamov A."/>
            <person name="Andreopoulos B."/>
            <person name="Baker S."/>
            <person name="Barry K."/>
            <person name="Bills G."/>
            <person name="Bluhm B."/>
            <person name="Cannon C."/>
            <person name="Castanera R."/>
            <person name="Culley D."/>
            <person name="Daum C."/>
            <person name="Ezra D."/>
            <person name="Gonzalez J."/>
            <person name="Henrissat B."/>
            <person name="Kuo A."/>
            <person name="Liang C."/>
            <person name="Lipzen A."/>
            <person name="Lutzoni F."/>
            <person name="Magnuson J."/>
            <person name="Mondo S."/>
            <person name="Nolan M."/>
            <person name="Ohm R."/>
            <person name="Pangilinan J."/>
            <person name="Park H.-J."/>
            <person name="Ramirez L."/>
            <person name="Alfaro M."/>
            <person name="Sun H."/>
            <person name="Tritt A."/>
            <person name="Yoshinaga Y."/>
            <person name="Zwiers L.-H."/>
            <person name="Turgeon B."/>
            <person name="Goodwin S."/>
            <person name="Spatafora J."/>
            <person name="Crous P."/>
            <person name="Grigoriev I."/>
        </authorList>
    </citation>
    <scope>NUCLEOTIDE SEQUENCE</scope>
    <source>
        <strain evidence="1">CBS 473.64</strain>
    </source>
</reference>
<accession>A0A6A6S0U8</accession>
<keyword evidence="2" id="KW-1185">Reference proteome</keyword>
<evidence type="ECO:0000313" key="2">
    <source>
        <dbReference type="Proteomes" id="UP000799753"/>
    </source>
</evidence>
<name>A0A6A6S0U8_9PLEO</name>
<gene>
    <name evidence="1" type="ORF">P280DRAFT_313842</name>
</gene>
<evidence type="ECO:0000313" key="1">
    <source>
        <dbReference type="EMBL" id="KAF2641456.1"/>
    </source>
</evidence>